<gene>
    <name evidence="5" type="primary">rplY</name>
    <name evidence="5" type="synonym">ctc</name>
    <name evidence="9" type="ordered locus">Varpa_4999</name>
</gene>
<dbReference type="NCBIfam" id="NF004612">
    <property type="entry name" value="PRK05943.1"/>
    <property type="match status" value="1"/>
</dbReference>
<dbReference type="PANTHER" id="PTHR33284:SF1">
    <property type="entry name" value="RIBOSOMAL PROTEIN L25_GLN-TRNA SYNTHETASE, ANTI-CODON-BINDING DOMAIN-CONTAINING PROTEIN"/>
    <property type="match status" value="1"/>
</dbReference>
<dbReference type="InterPro" id="IPR020057">
    <property type="entry name" value="Ribosomal_bL25_b-dom"/>
</dbReference>
<dbReference type="GO" id="GO:0006412">
    <property type="term" value="P:translation"/>
    <property type="evidence" value="ECO:0007669"/>
    <property type="project" value="UniProtKB-UniRule"/>
</dbReference>
<dbReference type="InterPro" id="IPR020930">
    <property type="entry name" value="Ribosomal_uL5_bac-type"/>
</dbReference>
<dbReference type="Gene3D" id="2.40.240.10">
    <property type="entry name" value="Ribosomal Protein L25, Chain P"/>
    <property type="match status" value="1"/>
</dbReference>
<protein>
    <recommendedName>
        <fullName evidence="5">Large ribosomal subunit protein bL25</fullName>
    </recommendedName>
    <alternativeName>
        <fullName evidence="5">General stress protein CTC</fullName>
    </alternativeName>
</protein>
<accession>E6V280</accession>
<dbReference type="PANTHER" id="PTHR33284">
    <property type="entry name" value="RIBOSOMAL PROTEIN L25/GLN-TRNA SYNTHETASE, ANTI-CODON-BINDING DOMAIN-CONTAINING PROTEIN"/>
    <property type="match status" value="1"/>
</dbReference>
<organism evidence="9 10">
    <name type="scientific">Variovorax paradoxus (strain EPS)</name>
    <dbReference type="NCBI Taxonomy" id="595537"/>
    <lineage>
        <taxon>Bacteria</taxon>
        <taxon>Pseudomonadati</taxon>
        <taxon>Pseudomonadota</taxon>
        <taxon>Betaproteobacteria</taxon>
        <taxon>Burkholderiales</taxon>
        <taxon>Comamonadaceae</taxon>
        <taxon>Variovorax</taxon>
    </lineage>
</organism>
<dbReference type="SUPFAM" id="SSF50715">
    <property type="entry name" value="Ribosomal protein L25-like"/>
    <property type="match status" value="1"/>
</dbReference>
<dbReference type="HOGENOM" id="CLU_075939_0_1_4"/>
<keyword evidence="2 5" id="KW-0694">RNA-binding</keyword>
<reference evidence="10" key="1">
    <citation type="submission" date="2010-12" db="EMBL/GenBank/DDBJ databases">
        <title>Complete sequence of Variovorax paradoxus EPS.</title>
        <authorList>
            <consortium name="US DOE Joint Genome Institute"/>
            <person name="Lucas S."/>
            <person name="Copeland A."/>
            <person name="Lapidus A."/>
            <person name="Cheng J.-F."/>
            <person name="Goodwin L."/>
            <person name="Pitluck S."/>
            <person name="Teshima H."/>
            <person name="Detter J.C."/>
            <person name="Han C."/>
            <person name="Tapia R."/>
            <person name="Land M."/>
            <person name="Hauser L."/>
            <person name="Kyrpides N."/>
            <person name="Ivanova N."/>
            <person name="Ovchinnikova G."/>
            <person name="Orwin P."/>
            <person name="Han J.-I.G."/>
            <person name="Woyke T."/>
        </authorList>
    </citation>
    <scope>NUCLEOTIDE SEQUENCE [LARGE SCALE GENOMIC DNA]</scope>
    <source>
        <strain evidence="10">EPS</strain>
    </source>
</reference>
<feature type="region of interest" description="Disordered" evidence="6">
    <location>
        <begin position="192"/>
        <end position="223"/>
    </location>
</feature>
<dbReference type="NCBIfam" id="NF004128">
    <property type="entry name" value="PRK05618.1-2"/>
    <property type="match status" value="1"/>
</dbReference>
<dbReference type="RefSeq" id="WP_013543367.1">
    <property type="nucleotide sequence ID" value="NC_014931.1"/>
</dbReference>
<dbReference type="InterPro" id="IPR011035">
    <property type="entry name" value="Ribosomal_bL25/Gln-tRNA_synth"/>
</dbReference>
<keyword evidence="4 5" id="KW-0687">Ribonucleoprotein</keyword>
<evidence type="ECO:0000256" key="1">
    <source>
        <dbReference type="ARBA" id="ARBA00022730"/>
    </source>
</evidence>
<keyword evidence="1 5" id="KW-0699">rRNA-binding</keyword>
<keyword evidence="3 5" id="KW-0689">Ribosomal protein</keyword>
<dbReference type="EMBL" id="CP002417">
    <property type="protein sequence ID" value="ADU39159.1"/>
    <property type="molecule type" value="Genomic_DNA"/>
</dbReference>
<dbReference type="Proteomes" id="UP000008917">
    <property type="component" value="Chromosome"/>
</dbReference>
<dbReference type="InterPro" id="IPR037121">
    <property type="entry name" value="Ribosomal_bL25_C"/>
</dbReference>
<dbReference type="InterPro" id="IPR029751">
    <property type="entry name" value="Ribosomal_L25_dom"/>
</dbReference>
<feature type="domain" description="Large ribosomal subunit protein bL25 beta" evidence="8">
    <location>
        <begin position="100"/>
        <end position="186"/>
    </location>
</feature>
<reference evidence="9 10" key="2">
    <citation type="journal article" date="2013" name="Genome Announc.">
        <title>Genome of the Root-Associated Plant Growth-Promoting Bacterium Variovorax paradoxus Strain EPS.</title>
        <authorList>
            <person name="Han J.I."/>
            <person name="Spain J.C."/>
            <person name="Leadbetter J.R."/>
            <person name="Ovchinnikova G."/>
            <person name="Goodwin L.A."/>
            <person name="Han C.S."/>
            <person name="Woyke T."/>
            <person name="Davenport K.W."/>
            <person name="Orwin P.M."/>
        </authorList>
    </citation>
    <scope>NUCLEOTIDE SEQUENCE [LARGE SCALE GENOMIC DNA]</scope>
    <source>
        <strain evidence="9 10">EPS</strain>
    </source>
</reference>
<evidence type="ECO:0000256" key="5">
    <source>
        <dbReference type="HAMAP-Rule" id="MF_01334"/>
    </source>
</evidence>
<dbReference type="STRING" id="595537.Varpa_4999"/>
<dbReference type="eggNOG" id="COG1825">
    <property type="taxonomic scope" value="Bacteria"/>
</dbReference>
<evidence type="ECO:0000313" key="10">
    <source>
        <dbReference type="Proteomes" id="UP000008917"/>
    </source>
</evidence>
<dbReference type="OrthoDB" id="9806411at2"/>
<name>E6V280_VARPE</name>
<dbReference type="AlphaFoldDB" id="E6V280"/>
<dbReference type="InterPro" id="IPR020056">
    <property type="entry name" value="Rbsml_bL25/Gln-tRNA_synth_N"/>
</dbReference>
<comment type="function">
    <text evidence="5">This is one of the proteins that binds to the 5S RNA in the ribosome where it forms part of the central protuberance.</text>
</comment>
<comment type="subunit">
    <text evidence="5">Part of the 50S ribosomal subunit; part of the 5S rRNA/L5/L18/L25 subcomplex. Contacts the 5S rRNA. Binds to the 5S rRNA independently of L5 and L18.</text>
</comment>
<evidence type="ECO:0000256" key="6">
    <source>
        <dbReference type="SAM" id="MobiDB-lite"/>
    </source>
</evidence>
<dbReference type="Pfam" id="PF01386">
    <property type="entry name" value="Ribosomal_L25p"/>
    <property type="match status" value="1"/>
</dbReference>
<dbReference type="NCBIfam" id="TIGR00731">
    <property type="entry name" value="bL25_bact_ctc"/>
    <property type="match status" value="1"/>
</dbReference>
<dbReference type="Pfam" id="PF14693">
    <property type="entry name" value="Ribosomal_TL5_C"/>
    <property type="match status" value="1"/>
</dbReference>
<dbReference type="CDD" id="cd00495">
    <property type="entry name" value="Ribosomal_L25_TL5_CTC"/>
    <property type="match status" value="1"/>
</dbReference>
<dbReference type="KEGG" id="vpe:Varpa_4999"/>
<evidence type="ECO:0000259" key="7">
    <source>
        <dbReference type="Pfam" id="PF01386"/>
    </source>
</evidence>
<comment type="similarity">
    <text evidence="5">Belongs to the bacterial ribosomal protein bL25 family. CTC subfamily.</text>
</comment>
<feature type="domain" description="Large ribosomal subunit protein bL25 L25" evidence="7">
    <location>
        <begin position="5"/>
        <end position="91"/>
    </location>
</feature>
<dbReference type="InterPro" id="IPR001021">
    <property type="entry name" value="Ribosomal_bL25_long"/>
</dbReference>
<evidence type="ECO:0000259" key="8">
    <source>
        <dbReference type="Pfam" id="PF14693"/>
    </source>
</evidence>
<evidence type="ECO:0000256" key="2">
    <source>
        <dbReference type="ARBA" id="ARBA00022884"/>
    </source>
</evidence>
<evidence type="ECO:0000256" key="4">
    <source>
        <dbReference type="ARBA" id="ARBA00023274"/>
    </source>
</evidence>
<proteinExistence type="inferred from homology"/>
<dbReference type="GO" id="GO:0022625">
    <property type="term" value="C:cytosolic large ribosomal subunit"/>
    <property type="evidence" value="ECO:0007669"/>
    <property type="project" value="TreeGrafter"/>
</dbReference>
<evidence type="ECO:0000313" key="9">
    <source>
        <dbReference type="EMBL" id="ADU39159.1"/>
    </source>
</evidence>
<dbReference type="HAMAP" id="MF_01334">
    <property type="entry name" value="Ribosomal_bL25_CTC"/>
    <property type="match status" value="1"/>
</dbReference>
<dbReference type="NCBIfam" id="NF004130">
    <property type="entry name" value="PRK05618.1-5"/>
    <property type="match status" value="1"/>
</dbReference>
<dbReference type="Gene3D" id="2.170.120.20">
    <property type="entry name" value="Ribosomal protein L25, beta domain"/>
    <property type="match status" value="1"/>
</dbReference>
<evidence type="ECO:0000256" key="3">
    <source>
        <dbReference type="ARBA" id="ARBA00022980"/>
    </source>
</evidence>
<dbReference type="GO" id="GO:0003735">
    <property type="term" value="F:structural constituent of ribosome"/>
    <property type="evidence" value="ECO:0007669"/>
    <property type="project" value="InterPro"/>
</dbReference>
<dbReference type="GO" id="GO:0008097">
    <property type="term" value="F:5S rRNA binding"/>
    <property type="evidence" value="ECO:0007669"/>
    <property type="project" value="InterPro"/>
</dbReference>
<sequence length="223" mass="24076">MKFVAFERAKQGTGASRRLRISGKTPGIVYGGEGLQPQLIEIDHNALWHALKKEAFHSSILEMELGGATSKVLLRDVQYHPFRQLVQHIDFQRVDAKTRLHMKVPLHFKGEEESEAVKTAHNLVNHVITELEISCLPSDLPEFIEVDLSGLTKNATLHVNDIKLPKGVKYVSHGKQNPVIVSAVPPLVAEEPAPAAEGATAEGAAPAAGGKAAAKTAKPAAKK</sequence>